<evidence type="ECO:0000256" key="1">
    <source>
        <dbReference type="SAM" id="MobiDB-lite"/>
    </source>
</evidence>
<sequence>MVKKEVDKRMRHKRKLGQKTKQVGKQCRPCTAERQYMGDNPLSSTYCREAVHGRQPTVTHILQRGSTWATTHCRPRTAERQYMGDNPLSPTYCSTWATTHCRPRTTERQYMGNNVPPPMYW</sequence>
<feature type="compositionally biased region" description="Basic residues" evidence="1">
    <location>
        <begin position="9"/>
        <end position="18"/>
    </location>
</feature>
<evidence type="ECO:0000313" key="3">
    <source>
        <dbReference type="Proteomes" id="UP000735302"/>
    </source>
</evidence>
<dbReference type="AlphaFoldDB" id="A0AAV4ANK1"/>
<name>A0AAV4ANK1_9GAST</name>
<dbReference type="EMBL" id="BLXT01004024">
    <property type="protein sequence ID" value="GFO08918.1"/>
    <property type="molecule type" value="Genomic_DNA"/>
</dbReference>
<organism evidence="2 3">
    <name type="scientific">Plakobranchus ocellatus</name>
    <dbReference type="NCBI Taxonomy" id="259542"/>
    <lineage>
        <taxon>Eukaryota</taxon>
        <taxon>Metazoa</taxon>
        <taxon>Spiralia</taxon>
        <taxon>Lophotrochozoa</taxon>
        <taxon>Mollusca</taxon>
        <taxon>Gastropoda</taxon>
        <taxon>Heterobranchia</taxon>
        <taxon>Euthyneura</taxon>
        <taxon>Panpulmonata</taxon>
        <taxon>Sacoglossa</taxon>
        <taxon>Placobranchoidea</taxon>
        <taxon>Plakobranchidae</taxon>
        <taxon>Plakobranchus</taxon>
    </lineage>
</organism>
<protein>
    <submittedName>
        <fullName evidence="2">Uncharacterized protein</fullName>
    </submittedName>
</protein>
<feature type="region of interest" description="Disordered" evidence="1">
    <location>
        <begin position="1"/>
        <end position="24"/>
    </location>
</feature>
<reference evidence="2 3" key="1">
    <citation type="journal article" date="2021" name="Elife">
        <title>Chloroplast acquisition without the gene transfer in kleptoplastic sea slugs, Plakobranchus ocellatus.</title>
        <authorList>
            <person name="Maeda T."/>
            <person name="Takahashi S."/>
            <person name="Yoshida T."/>
            <person name="Shimamura S."/>
            <person name="Takaki Y."/>
            <person name="Nagai Y."/>
            <person name="Toyoda A."/>
            <person name="Suzuki Y."/>
            <person name="Arimoto A."/>
            <person name="Ishii H."/>
            <person name="Satoh N."/>
            <person name="Nishiyama T."/>
            <person name="Hasebe M."/>
            <person name="Maruyama T."/>
            <person name="Minagawa J."/>
            <person name="Obokata J."/>
            <person name="Shigenobu S."/>
        </authorList>
    </citation>
    <scope>NUCLEOTIDE SEQUENCE [LARGE SCALE GENOMIC DNA]</scope>
</reference>
<comment type="caution">
    <text evidence="2">The sequence shown here is derived from an EMBL/GenBank/DDBJ whole genome shotgun (WGS) entry which is preliminary data.</text>
</comment>
<keyword evidence="3" id="KW-1185">Reference proteome</keyword>
<evidence type="ECO:0000313" key="2">
    <source>
        <dbReference type="EMBL" id="GFO08918.1"/>
    </source>
</evidence>
<proteinExistence type="predicted"/>
<dbReference type="Proteomes" id="UP000735302">
    <property type="component" value="Unassembled WGS sequence"/>
</dbReference>
<gene>
    <name evidence="2" type="ORF">PoB_003542300</name>
</gene>
<accession>A0AAV4ANK1</accession>